<feature type="domain" description="Rhodanese" evidence="1">
    <location>
        <begin position="25"/>
        <end position="113"/>
    </location>
</feature>
<evidence type="ECO:0000313" key="3">
    <source>
        <dbReference type="Proteomes" id="UP000177996"/>
    </source>
</evidence>
<organism evidence="2 3">
    <name type="scientific">Candidatus Lloydbacteria bacterium RIFCSPHIGHO2_02_FULL_50_13</name>
    <dbReference type="NCBI Taxonomy" id="1798661"/>
    <lineage>
        <taxon>Bacteria</taxon>
        <taxon>Candidatus Lloydiibacteriota</taxon>
    </lineage>
</organism>
<dbReference type="Proteomes" id="UP000177996">
    <property type="component" value="Unassembled WGS sequence"/>
</dbReference>
<evidence type="ECO:0000259" key="1">
    <source>
        <dbReference type="PROSITE" id="PS50206"/>
    </source>
</evidence>
<dbReference type="STRING" id="1798661.A3D65_00790"/>
<dbReference type="EMBL" id="MHLL01000061">
    <property type="protein sequence ID" value="OGZ07348.1"/>
    <property type="molecule type" value="Genomic_DNA"/>
</dbReference>
<name>A0A1G2D3M3_9BACT</name>
<dbReference type="SMART" id="SM00450">
    <property type="entry name" value="RHOD"/>
    <property type="match status" value="1"/>
</dbReference>
<proteinExistence type="predicted"/>
<accession>A0A1G2D3M3</accession>
<dbReference type="SUPFAM" id="SSF52821">
    <property type="entry name" value="Rhodanese/Cell cycle control phosphatase"/>
    <property type="match status" value="1"/>
</dbReference>
<dbReference type="InterPro" id="IPR050229">
    <property type="entry name" value="GlpE_sulfurtransferase"/>
</dbReference>
<dbReference type="CDD" id="cd00158">
    <property type="entry name" value="RHOD"/>
    <property type="match status" value="1"/>
</dbReference>
<dbReference type="InterPro" id="IPR036873">
    <property type="entry name" value="Rhodanese-like_dom_sf"/>
</dbReference>
<dbReference type="Pfam" id="PF00581">
    <property type="entry name" value="Rhodanese"/>
    <property type="match status" value="1"/>
</dbReference>
<dbReference type="PANTHER" id="PTHR43031:SF1">
    <property type="entry name" value="PYRIDINE NUCLEOTIDE-DISULPHIDE OXIDOREDUCTASE"/>
    <property type="match status" value="1"/>
</dbReference>
<protein>
    <recommendedName>
        <fullName evidence="1">Rhodanese domain-containing protein</fullName>
    </recommendedName>
</protein>
<dbReference type="PROSITE" id="PS50206">
    <property type="entry name" value="RHODANESE_3"/>
    <property type="match status" value="1"/>
</dbReference>
<reference evidence="2 3" key="1">
    <citation type="journal article" date="2016" name="Nat. Commun.">
        <title>Thousands of microbial genomes shed light on interconnected biogeochemical processes in an aquifer system.</title>
        <authorList>
            <person name="Anantharaman K."/>
            <person name="Brown C.T."/>
            <person name="Hug L.A."/>
            <person name="Sharon I."/>
            <person name="Castelle C.J."/>
            <person name="Probst A.J."/>
            <person name="Thomas B.C."/>
            <person name="Singh A."/>
            <person name="Wilkins M.J."/>
            <person name="Karaoz U."/>
            <person name="Brodie E.L."/>
            <person name="Williams K.H."/>
            <person name="Hubbard S.S."/>
            <person name="Banfield J.F."/>
        </authorList>
    </citation>
    <scope>NUCLEOTIDE SEQUENCE [LARGE SCALE GENOMIC DNA]</scope>
</reference>
<dbReference type="AlphaFoldDB" id="A0A1G2D3M3"/>
<dbReference type="Gene3D" id="3.40.250.10">
    <property type="entry name" value="Rhodanese-like domain"/>
    <property type="match status" value="1"/>
</dbReference>
<sequence>MWNWFRKKNYLTASVDELRSALNAQSPETLFVDVRTETEWRSGHIGPFRHIPMNELPEHLKELGNYAKVYFLCYSGGRSWRAAKLLADTGHIGAVNVLGGISEWIARGYAIEH</sequence>
<evidence type="ECO:0000313" key="2">
    <source>
        <dbReference type="EMBL" id="OGZ07348.1"/>
    </source>
</evidence>
<comment type="caution">
    <text evidence="2">The sequence shown here is derived from an EMBL/GenBank/DDBJ whole genome shotgun (WGS) entry which is preliminary data.</text>
</comment>
<gene>
    <name evidence="2" type="ORF">A3D65_00790</name>
</gene>
<dbReference type="InterPro" id="IPR001763">
    <property type="entry name" value="Rhodanese-like_dom"/>
</dbReference>
<dbReference type="PANTHER" id="PTHR43031">
    <property type="entry name" value="FAD-DEPENDENT OXIDOREDUCTASE"/>
    <property type="match status" value="1"/>
</dbReference>